<name>A0A1H2W5G6_9BACI</name>
<protein>
    <submittedName>
        <fullName evidence="1">Uncharacterized protein</fullName>
    </submittedName>
</protein>
<dbReference type="RefSeq" id="WP_091615121.1">
    <property type="nucleotide sequence ID" value="NZ_FNNC01000005.1"/>
</dbReference>
<accession>A0A1H2W5G6</accession>
<keyword evidence="2" id="KW-1185">Reference proteome</keyword>
<reference evidence="1 2" key="1">
    <citation type="submission" date="2016-10" db="EMBL/GenBank/DDBJ databases">
        <authorList>
            <person name="de Groot N.N."/>
        </authorList>
    </citation>
    <scope>NUCLEOTIDE SEQUENCE [LARGE SCALE GENOMIC DNA]</scope>
    <source>
        <strain evidence="1 2">DSM 23126</strain>
    </source>
</reference>
<evidence type="ECO:0000313" key="2">
    <source>
        <dbReference type="Proteomes" id="UP000199488"/>
    </source>
</evidence>
<gene>
    <name evidence="1" type="ORF">SAMN05421781_2269</name>
</gene>
<organism evidence="1 2">
    <name type="scientific">Marinococcus luteus</name>
    <dbReference type="NCBI Taxonomy" id="1122204"/>
    <lineage>
        <taxon>Bacteria</taxon>
        <taxon>Bacillati</taxon>
        <taxon>Bacillota</taxon>
        <taxon>Bacilli</taxon>
        <taxon>Bacillales</taxon>
        <taxon>Bacillaceae</taxon>
        <taxon>Marinococcus</taxon>
    </lineage>
</organism>
<evidence type="ECO:0000313" key="1">
    <source>
        <dbReference type="EMBL" id="SDW75830.1"/>
    </source>
</evidence>
<sequence length="70" mass="8247">MNARIADIGHYANLVTEESFTDPEAEERMLDTFNDYIQTHDKVVSMEEDLQQEVSYFKISRKYCLRAENP</sequence>
<proteinExistence type="predicted"/>
<dbReference type="Proteomes" id="UP000199488">
    <property type="component" value="Unassembled WGS sequence"/>
</dbReference>
<dbReference type="EMBL" id="FNNC01000005">
    <property type="protein sequence ID" value="SDW75830.1"/>
    <property type="molecule type" value="Genomic_DNA"/>
</dbReference>
<dbReference type="AlphaFoldDB" id="A0A1H2W5G6"/>
<dbReference type="STRING" id="1122204.SAMN05421781_2269"/>